<dbReference type="EMBL" id="JBHTIC010000018">
    <property type="protein sequence ID" value="MFD0762751.1"/>
    <property type="molecule type" value="Genomic_DNA"/>
</dbReference>
<evidence type="ECO:0000313" key="2">
    <source>
        <dbReference type="Proteomes" id="UP001597032"/>
    </source>
</evidence>
<dbReference type="NCBIfam" id="NF047658">
    <property type="entry name" value="HYC_CC_PP"/>
    <property type="match status" value="1"/>
</dbReference>
<evidence type="ECO:0008006" key="3">
    <source>
        <dbReference type="Google" id="ProtNLM"/>
    </source>
</evidence>
<dbReference type="Pfam" id="PF26622">
    <property type="entry name" value="DUF8199"/>
    <property type="match status" value="1"/>
</dbReference>
<proteinExistence type="predicted"/>
<reference evidence="2" key="1">
    <citation type="journal article" date="2019" name="Int. J. Syst. Evol. Microbiol.">
        <title>The Global Catalogue of Microorganisms (GCM) 10K type strain sequencing project: providing services to taxonomists for standard genome sequencing and annotation.</title>
        <authorList>
            <consortium name="The Broad Institute Genomics Platform"/>
            <consortium name="The Broad Institute Genome Sequencing Center for Infectious Disease"/>
            <person name="Wu L."/>
            <person name="Ma J."/>
        </authorList>
    </citation>
    <scope>NUCLEOTIDE SEQUENCE [LARGE SCALE GENOMIC DNA]</scope>
    <source>
        <strain evidence="2">CCUG 60022</strain>
    </source>
</reference>
<sequence>MSILMAFVVLCSTMSFTINTHYCGDKLVDSAIFSKAETCGMEMELATSTNECSVSKKNCCSDEFEKIEGQNELQSSIDTISFEQQVFITSFIYTYVNLFESIDSEVSLYDEDQSPLVCRKIYKLDETYLI</sequence>
<organism evidence="1 2">
    <name type="scientific">Lutibacter aestuarii</name>
    <dbReference type="NCBI Taxonomy" id="861111"/>
    <lineage>
        <taxon>Bacteria</taxon>
        <taxon>Pseudomonadati</taxon>
        <taxon>Bacteroidota</taxon>
        <taxon>Flavobacteriia</taxon>
        <taxon>Flavobacteriales</taxon>
        <taxon>Flavobacteriaceae</taxon>
        <taxon>Lutibacter</taxon>
    </lineage>
</organism>
<accession>A0ABW2Z7G6</accession>
<gene>
    <name evidence="1" type="ORF">ACFQZW_11720</name>
</gene>
<dbReference type="InterPro" id="IPR058060">
    <property type="entry name" value="HYC_CC_PP"/>
</dbReference>
<name>A0ABW2Z7G6_9FLAO</name>
<evidence type="ECO:0000313" key="1">
    <source>
        <dbReference type="EMBL" id="MFD0762751.1"/>
    </source>
</evidence>
<keyword evidence="2" id="KW-1185">Reference proteome</keyword>
<protein>
    <recommendedName>
        <fullName evidence="3">Secreted protein</fullName>
    </recommendedName>
</protein>
<dbReference type="RefSeq" id="WP_386783202.1">
    <property type="nucleotide sequence ID" value="NZ_JBHTIC010000018.1"/>
</dbReference>
<dbReference type="InterPro" id="IPR058512">
    <property type="entry name" value="DUF8199"/>
</dbReference>
<dbReference type="Proteomes" id="UP001597032">
    <property type="component" value="Unassembled WGS sequence"/>
</dbReference>
<comment type="caution">
    <text evidence="1">The sequence shown here is derived from an EMBL/GenBank/DDBJ whole genome shotgun (WGS) entry which is preliminary data.</text>
</comment>